<dbReference type="SMART" id="SM00256">
    <property type="entry name" value="FBOX"/>
    <property type="match status" value="1"/>
</dbReference>
<dbReference type="InterPro" id="IPR036047">
    <property type="entry name" value="F-box-like_dom_sf"/>
</dbReference>
<evidence type="ECO:0000259" key="1">
    <source>
        <dbReference type="PROSITE" id="PS50181"/>
    </source>
</evidence>
<dbReference type="CDD" id="cd09917">
    <property type="entry name" value="F-box_SF"/>
    <property type="match status" value="1"/>
</dbReference>
<gene>
    <name evidence="2" type="ORF">BDN70DRAFT_684207</name>
</gene>
<comment type="caution">
    <text evidence="2">The sequence shown here is derived from an EMBL/GenBank/DDBJ whole genome shotgun (WGS) entry which is preliminary data.</text>
</comment>
<sequence>MAQELPYELQELICSHLEASSLLSYSLTCRRFRSIALQTIFSRVELRYPRPGRHTHGRTEDLLKILPKSTDICEAVRTVSLLDARRVQDRDAPLDMWRDESLLSVLGHLKNIQCFIMDNTAYASVAWYLIPLVMQDALTNIFHSNSLTGLFLCGVSDLPLSVLDGCGALENLILISVWFRKEELSAAPGGLQRPRNHLKSLHIDSLADFRMFSTWITSSTCGLSVSKLEELLLLVIEFEDNIDVNRILRTCASTLQVFCFQPTFVYNMDDDVPSVPINLTMLTSLRILRVRFQSHMPFNSRDMNILSSPTCLLWILHFFSQLSNKNAITEISLKFNLISFSIHNPLTAAAAEMWRRLDTLLAPHVARSLRRFTFIMSTNGIDATDHLEEDIKQSLSGLKEANVLNVVLTETIQGFLSTDDRSLPTKGHGKMM</sequence>
<keyword evidence="3" id="KW-1185">Reference proteome</keyword>
<organism evidence="2 3">
    <name type="scientific">Pholiota conissans</name>
    <dbReference type="NCBI Taxonomy" id="109636"/>
    <lineage>
        <taxon>Eukaryota</taxon>
        <taxon>Fungi</taxon>
        <taxon>Dikarya</taxon>
        <taxon>Basidiomycota</taxon>
        <taxon>Agaricomycotina</taxon>
        <taxon>Agaricomycetes</taxon>
        <taxon>Agaricomycetidae</taxon>
        <taxon>Agaricales</taxon>
        <taxon>Agaricineae</taxon>
        <taxon>Strophariaceae</taxon>
        <taxon>Pholiota</taxon>
    </lineage>
</organism>
<dbReference type="SUPFAM" id="SSF81383">
    <property type="entry name" value="F-box domain"/>
    <property type="match status" value="1"/>
</dbReference>
<proteinExistence type="predicted"/>
<feature type="domain" description="F-box" evidence="1">
    <location>
        <begin position="1"/>
        <end position="44"/>
    </location>
</feature>
<accession>A0A9P5Z1F8</accession>
<dbReference type="Pfam" id="PF12937">
    <property type="entry name" value="F-box-like"/>
    <property type="match status" value="1"/>
</dbReference>
<dbReference type="InterPro" id="IPR001810">
    <property type="entry name" value="F-box_dom"/>
</dbReference>
<evidence type="ECO:0000313" key="2">
    <source>
        <dbReference type="EMBL" id="KAF9479643.1"/>
    </source>
</evidence>
<protein>
    <recommendedName>
        <fullName evidence="1">F-box domain-containing protein</fullName>
    </recommendedName>
</protein>
<dbReference type="Proteomes" id="UP000807469">
    <property type="component" value="Unassembled WGS sequence"/>
</dbReference>
<reference evidence="2" key="1">
    <citation type="submission" date="2020-11" db="EMBL/GenBank/DDBJ databases">
        <authorList>
            <consortium name="DOE Joint Genome Institute"/>
            <person name="Ahrendt S."/>
            <person name="Riley R."/>
            <person name="Andreopoulos W."/>
            <person name="Labutti K."/>
            <person name="Pangilinan J."/>
            <person name="Ruiz-Duenas F.J."/>
            <person name="Barrasa J.M."/>
            <person name="Sanchez-Garcia M."/>
            <person name="Camarero S."/>
            <person name="Miyauchi S."/>
            <person name="Serrano A."/>
            <person name="Linde D."/>
            <person name="Babiker R."/>
            <person name="Drula E."/>
            <person name="Ayuso-Fernandez I."/>
            <person name="Pacheco R."/>
            <person name="Padilla G."/>
            <person name="Ferreira P."/>
            <person name="Barriuso J."/>
            <person name="Kellner H."/>
            <person name="Castanera R."/>
            <person name="Alfaro M."/>
            <person name="Ramirez L."/>
            <person name="Pisabarro A.G."/>
            <person name="Kuo A."/>
            <person name="Tritt A."/>
            <person name="Lipzen A."/>
            <person name="He G."/>
            <person name="Yan M."/>
            <person name="Ng V."/>
            <person name="Cullen D."/>
            <person name="Martin F."/>
            <person name="Rosso M.-N."/>
            <person name="Henrissat B."/>
            <person name="Hibbett D."/>
            <person name="Martinez A.T."/>
            <person name="Grigoriev I.V."/>
        </authorList>
    </citation>
    <scope>NUCLEOTIDE SEQUENCE</scope>
    <source>
        <strain evidence="2">CIRM-BRFM 674</strain>
    </source>
</reference>
<evidence type="ECO:0000313" key="3">
    <source>
        <dbReference type="Proteomes" id="UP000807469"/>
    </source>
</evidence>
<dbReference type="Gene3D" id="1.20.1280.50">
    <property type="match status" value="1"/>
</dbReference>
<dbReference type="PROSITE" id="PS50181">
    <property type="entry name" value="FBOX"/>
    <property type="match status" value="1"/>
</dbReference>
<dbReference type="EMBL" id="MU155209">
    <property type="protein sequence ID" value="KAF9479643.1"/>
    <property type="molecule type" value="Genomic_DNA"/>
</dbReference>
<name>A0A9P5Z1F8_9AGAR</name>
<dbReference type="AlphaFoldDB" id="A0A9P5Z1F8"/>